<keyword evidence="2" id="KW-1185">Reference proteome</keyword>
<dbReference type="Proteomes" id="UP000274822">
    <property type="component" value="Unassembled WGS sequence"/>
</dbReference>
<evidence type="ECO:0000313" key="2">
    <source>
        <dbReference type="Proteomes" id="UP000274822"/>
    </source>
</evidence>
<protein>
    <submittedName>
        <fullName evidence="1">Uncharacterized protein</fullName>
    </submittedName>
</protein>
<name>A0A433QXP7_9FUNG</name>
<dbReference type="EMBL" id="RBNJ01000423">
    <property type="protein sequence ID" value="RUS34536.1"/>
    <property type="molecule type" value="Genomic_DNA"/>
</dbReference>
<gene>
    <name evidence="1" type="ORF">BC938DRAFT_479800</name>
</gene>
<accession>A0A433QXP7</accession>
<organism evidence="1 2">
    <name type="scientific">Jimgerdemannia flammicorona</name>
    <dbReference type="NCBI Taxonomy" id="994334"/>
    <lineage>
        <taxon>Eukaryota</taxon>
        <taxon>Fungi</taxon>
        <taxon>Fungi incertae sedis</taxon>
        <taxon>Mucoromycota</taxon>
        <taxon>Mucoromycotina</taxon>
        <taxon>Endogonomycetes</taxon>
        <taxon>Endogonales</taxon>
        <taxon>Endogonaceae</taxon>
        <taxon>Jimgerdemannia</taxon>
    </lineage>
</organism>
<sequence>MLQQQSDPHQTMHTFSPSINCDMFFRQKLSQFLKNPSDASLRFGAFHVQWSHYLRTRDTAASSLPKLEPPTKASVAACYRETLPHQFYIDQYPWNSCRLASTLVAILCSEQNPSRLEKVLRLNIHLLGAPTLHNMHFTPSQNFRPAFERARDAARSSHDPRSTCLAVTINDVGWKELRETDERSAMEYDSFSHSFAMLVSPAGVSMFQGYGPPRGYPLHEQIRTYPDPMPFESAERLMRDFEQVVAAREWTSEVNAASMRCFRVDLLDRQQGWRGLCPRIRLWVQFVELPDVTEKGIEAMAGWFNRDDEGFEESVGGKMQTHFMGLMPEGPASKMANDLIEAGLPGVLAIAMAFGGSPNVE</sequence>
<proteinExistence type="predicted"/>
<evidence type="ECO:0000313" key="1">
    <source>
        <dbReference type="EMBL" id="RUS34536.1"/>
    </source>
</evidence>
<dbReference type="AlphaFoldDB" id="A0A433QXP7"/>
<reference evidence="1 2" key="1">
    <citation type="journal article" date="2018" name="New Phytol.">
        <title>Phylogenomics of Endogonaceae and evolution of mycorrhizas within Mucoromycota.</title>
        <authorList>
            <person name="Chang Y."/>
            <person name="Desiro A."/>
            <person name="Na H."/>
            <person name="Sandor L."/>
            <person name="Lipzen A."/>
            <person name="Clum A."/>
            <person name="Barry K."/>
            <person name="Grigoriev I.V."/>
            <person name="Martin F.M."/>
            <person name="Stajich J.E."/>
            <person name="Smith M.E."/>
            <person name="Bonito G."/>
            <person name="Spatafora J.W."/>
        </authorList>
    </citation>
    <scope>NUCLEOTIDE SEQUENCE [LARGE SCALE GENOMIC DNA]</scope>
    <source>
        <strain evidence="1 2">AD002</strain>
    </source>
</reference>
<comment type="caution">
    <text evidence="1">The sequence shown here is derived from an EMBL/GenBank/DDBJ whole genome shotgun (WGS) entry which is preliminary data.</text>
</comment>